<evidence type="ECO:0000259" key="7">
    <source>
        <dbReference type="PROSITE" id="PS50157"/>
    </source>
</evidence>
<organism evidence="8 9">
    <name type="scientific">Hermetia illucens</name>
    <name type="common">Black soldier fly</name>
    <dbReference type="NCBI Taxonomy" id="343691"/>
    <lineage>
        <taxon>Eukaryota</taxon>
        <taxon>Metazoa</taxon>
        <taxon>Ecdysozoa</taxon>
        <taxon>Arthropoda</taxon>
        <taxon>Hexapoda</taxon>
        <taxon>Insecta</taxon>
        <taxon>Pterygota</taxon>
        <taxon>Neoptera</taxon>
        <taxon>Endopterygota</taxon>
        <taxon>Diptera</taxon>
        <taxon>Brachycera</taxon>
        <taxon>Stratiomyomorpha</taxon>
        <taxon>Stratiomyidae</taxon>
        <taxon>Hermetiinae</taxon>
        <taxon>Hermetia</taxon>
    </lineage>
</organism>
<dbReference type="OrthoDB" id="278606at2759"/>
<name>A0A7R8UY13_HERIL</name>
<proteinExistence type="inferred from homology"/>
<dbReference type="OMA" id="WDKPEFF"/>
<evidence type="ECO:0000256" key="2">
    <source>
        <dbReference type="ARBA" id="ARBA00022771"/>
    </source>
</evidence>
<dbReference type="InterPro" id="IPR036236">
    <property type="entry name" value="Znf_C2H2_sf"/>
</dbReference>
<dbReference type="EMBL" id="LR899012">
    <property type="protein sequence ID" value="CAD7089082.1"/>
    <property type="molecule type" value="Genomic_DNA"/>
</dbReference>
<dbReference type="InterPro" id="IPR013087">
    <property type="entry name" value="Znf_C2H2_type"/>
</dbReference>
<dbReference type="PROSITE" id="PS00028">
    <property type="entry name" value="ZINC_FINGER_C2H2_1"/>
    <property type="match status" value="2"/>
</dbReference>
<dbReference type="InterPro" id="IPR040048">
    <property type="entry name" value="ZNF277"/>
</dbReference>
<feature type="region of interest" description="Disordered" evidence="6">
    <location>
        <begin position="254"/>
        <end position="293"/>
    </location>
</feature>
<keyword evidence="9" id="KW-1185">Reference proteome</keyword>
<dbReference type="Pfam" id="PF12756">
    <property type="entry name" value="zf-C2H2_2"/>
    <property type="match status" value="2"/>
</dbReference>
<protein>
    <recommendedName>
        <fullName evidence="7">C2H2-type domain-containing protein</fullName>
    </recommendedName>
</protein>
<keyword evidence="3" id="KW-0862">Zinc</keyword>
<dbReference type="InterPro" id="IPR041661">
    <property type="entry name" value="ZN622/Rei1/Reh1_Znf-C2H2"/>
</dbReference>
<dbReference type="GO" id="GO:0008270">
    <property type="term" value="F:zinc ion binding"/>
    <property type="evidence" value="ECO:0007669"/>
    <property type="project" value="UniProtKB-KW"/>
</dbReference>
<comment type="similarity">
    <text evidence="4">Belongs to the ZNF277 family.</text>
</comment>
<evidence type="ECO:0000256" key="3">
    <source>
        <dbReference type="ARBA" id="ARBA00022833"/>
    </source>
</evidence>
<dbReference type="FunCoup" id="A0A7R8UY13">
    <property type="interactions" value="1597"/>
</dbReference>
<dbReference type="PANTHER" id="PTHR13267:SF3">
    <property type="entry name" value="ZINC FINGER PROTEIN 277"/>
    <property type="match status" value="1"/>
</dbReference>
<reference evidence="8 9" key="1">
    <citation type="submission" date="2020-11" db="EMBL/GenBank/DDBJ databases">
        <authorList>
            <person name="Wallbank WR R."/>
            <person name="Pardo Diaz C."/>
            <person name="Kozak K."/>
            <person name="Martin S."/>
            <person name="Jiggins C."/>
            <person name="Moest M."/>
            <person name="Warren A I."/>
            <person name="Generalovic N T."/>
            <person name="Byers J.R.P. K."/>
            <person name="Montejo-Kovacevich G."/>
            <person name="Yen C E."/>
        </authorList>
    </citation>
    <scope>NUCLEOTIDE SEQUENCE [LARGE SCALE GENOMIC DNA]</scope>
</reference>
<evidence type="ECO:0000313" key="9">
    <source>
        <dbReference type="Proteomes" id="UP000594454"/>
    </source>
</evidence>
<evidence type="ECO:0000256" key="4">
    <source>
        <dbReference type="ARBA" id="ARBA00034119"/>
    </source>
</evidence>
<dbReference type="InParanoid" id="A0A7R8UY13"/>
<keyword evidence="1" id="KW-0479">Metal-binding</keyword>
<dbReference type="Proteomes" id="UP000594454">
    <property type="component" value="Chromosome 4"/>
</dbReference>
<evidence type="ECO:0000256" key="6">
    <source>
        <dbReference type="SAM" id="MobiDB-lite"/>
    </source>
</evidence>
<evidence type="ECO:0000313" key="8">
    <source>
        <dbReference type="EMBL" id="CAD7089082.1"/>
    </source>
</evidence>
<dbReference type="PANTHER" id="PTHR13267">
    <property type="entry name" value="ZINC FINGER PROTEIN 277"/>
    <property type="match status" value="1"/>
</dbReference>
<accession>A0A7R8UY13</accession>
<dbReference type="AlphaFoldDB" id="A0A7R8UY13"/>
<sequence length="460" mass="54215">MSLEKLLDNEIETNILSSLTLSSKIEVPRDDSDQVQCVKCKEQFEFPEGQDDYLAHIYLEHRLVIADVDDIADLKGYLEHWQKAFQDHELEEYCTTMLLDQLPDGTPSKNERYYLLSDILPQDFELRKTLHATRLENALVQHQFELTDRNFCRECLYCRTVIKGLRSEFLEHLFNKHFLQLGKPENLVYIDELIDVVQSKLENLICLFCEKIFKDRATLKEHMRKKGHKRINPDIRFFDRFFLVNYKLEKPKHVKNIKKPRKRSQNSNRQRVEAVNSPNNQNSKKHNDDAEENNAIINGEDSESDWSDWDGDKQNLTCLFCSTSDVDFTKVKSHMILCHGFDFEKELKPLNFYQKIKIVNYIRRQMHVLRCVTCNNRFESAEKLSHHLETDKHFGIGEKKQWDQPEFFFPTYEDDGILCHLEDNVDCADYEDSGVVILSEDCNVAINKDAEQLSLENFVL</sequence>
<dbReference type="SMART" id="SM00355">
    <property type="entry name" value="ZnF_C2H2"/>
    <property type="match status" value="5"/>
</dbReference>
<gene>
    <name evidence="8" type="ORF">HERILL_LOCUS11660</name>
</gene>
<feature type="compositionally biased region" description="Basic residues" evidence="6">
    <location>
        <begin position="254"/>
        <end position="264"/>
    </location>
</feature>
<dbReference type="SUPFAM" id="SSF57667">
    <property type="entry name" value="beta-beta-alpha zinc fingers"/>
    <property type="match status" value="2"/>
</dbReference>
<evidence type="ECO:0000256" key="1">
    <source>
        <dbReference type="ARBA" id="ARBA00022723"/>
    </source>
</evidence>
<dbReference type="PROSITE" id="PS50157">
    <property type="entry name" value="ZINC_FINGER_C2H2_2"/>
    <property type="match status" value="1"/>
</dbReference>
<evidence type="ECO:0000256" key="5">
    <source>
        <dbReference type="PROSITE-ProRule" id="PRU00042"/>
    </source>
</evidence>
<feature type="domain" description="C2H2-type" evidence="7">
    <location>
        <begin position="204"/>
        <end position="233"/>
    </location>
</feature>
<keyword evidence="2 5" id="KW-0863">Zinc-finger</keyword>